<evidence type="ECO:0000256" key="4">
    <source>
        <dbReference type="ARBA" id="ARBA00022801"/>
    </source>
</evidence>
<dbReference type="SMART" id="SM00235">
    <property type="entry name" value="ZnMc"/>
    <property type="match status" value="1"/>
</dbReference>
<evidence type="ECO:0000256" key="5">
    <source>
        <dbReference type="ARBA" id="ARBA00022833"/>
    </source>
</evidence>
<keyword evidence="4" id="KW-0378">Hydrolase</keyword>
<evidence type="ECO:0000256" key="3">
    <source>
        <dbReference type="ARBA" id="ARBA00022723"/>
    </source>
</evidence>
<name>A0A2A2LMS2_9BILA</name>
<protein>
    <recommendedName>
        <fullName evidence="9">Peptidase metallopeptidase domain-containing protein</fullName>
    </recommendedName>
</protein>
<evidence type="ECO:0000256" key="6">
    <source>
        <dbReference type="PIRSR" id="PIRSR621190-1"/>
    </source>
</evidence>
<feature type="binding site" evidence="7">
    <location>
        <position position="182"/>
    </location>
    <ligand>
        <name>Zn(2+)</name>
        <dbReference type="ChEBI" id="CHEBI:29105"/>
        <label>2</label>
        <note>catalytic</note>
    </ligand>
</feature>
<sequence length="265" mass="30556">MRSNQLVVLTIPALCLSFCLIQLATALLPDRKAVRFRDSSFGLSPSNSYIGHHVRRKRYVLRTRRWRKKDFTWKLLPNNLKEGDDYIVRQENTLHRAFHLWSAASSVTFTETLSPTEQTDFVIAFERGRHDDEFPFDGRDGVVAHAFYPLDGRLHFDADEFWTLNSRQGVNLFQTSIHEIGHLLGLEHSTDPRAAMYGARRPYDPEFALGDDDVRAIRALFPLPEEKNKVEEDFTRGSKNEEPKIVENLQVNRRKAVLIDSDTSA</sequence>
<keyword evidence="3 7" id="KW-0479">Metal-binding</keyword>
<comment type="cofactor">
    <cofactor evidence="7">
        <name>Ca(2+)</name>
        <dbReference type="ChEBI" id="CHEBI:29108"/>
    </cofactor>
    <text evidence="7">Can bind about 5 Ca(2+) ions per subunit.</text>
</comment>
<dbReference type="GO" id="GO:0030198">
    <property type="term" value="P:extracellular matrix organization"/>
    <property type="evidence" value="ECO:0007669"/>
    <property type="project" value="TreeGrafter"/>
</dbReference>
<dbReference type="PANTHER" id="PTHR10201">
    <property type="entry name" value="MATRIX METALLOPROTEINASE"/>
    <property type="match status" value="1"/>
</dbReference>
<dbReference type="AlphaFoldDB" id="A0A2A2LMS2"/>
<evidence type="ECO:0000256" key="2">
    <source>
        <dbReference type="ARBA" id="ARBA00022670"/>
    </source>
</evidence>
<dbReference type="PANTHER" id="PTHR10201:SF310">
    <property type="entry name" value="MMP-LIKE PROTEIN"/>
    <property type="match status" value="1"/>
</dbReference>
<feature type="binding site" evidence="7">
    <location>
        <position position="196"/>
    </location>
    <ligand>
        <name>Zn(2+)</name>
        <dbReference type="ChEBI" id="CHEBI:29105"/>
        <label>2</label>
        <note>catalytic</note>
    </ligand>
</feature>
<feature type="binding site" evidence="7">
    <location>
        <position position="132"/>
    </location>
    <ligand>
        <name>Zn(2+)</name>
        <dbReference type="ChEBI" id="CHEBI:29105"/>
        <label>1</label>
    </ligand>
</feature>
<evidence type="ECO:0000256" key="7">
    <source>
        <dbReference type="PIRSR" id="PIRSR621190-2"/>
    </source>
</evidence>
<proteinExistence type="inferred from homology"/>
<accession>A0A2A2LMS2</accession>
<feature type="binding site" evidence="7">
    <location>
        <position position="178"/>
    </location>
    <ligand>
        <name>Zn(2+)</name>
        <dbReference type="ChEBI" id="CHEBI:29105"/>
        <label>2</label>
        <note>catalytic</note>
    </ligand>
</feature>
<comment type="caution">
    <text evidence="10">The sequence shown here is derived from an EMBL/GenBank/DDBJ whole genome shotgun (WGS) entry which is preliminary data.</text>
</comment>
<dbReference type="OrthoDB" id="406838at2759"/>
<feature type="domain" description="Peptidase metallopeptidase" evidence="9">
    <location>
        <begin position="62"/>
        <end position="223"/>
    </location>
</feature>
<comment type="similarity">
    <text evidence="1">Belongs to the peptidase M10A family.</text>
</comment>
<keyword evidence="11" id="KW-1185">Reference proteome</keyword>
<dbReference type="Pfam" id="PF00413">
    <property type="entry name" value="Peptidase_M10"/>
    <property type="match status" value="1"/>
</dbReference>
<dbReference type="InterPro" id="IPR033739">
    <property type="entry name" value="M10A_MMP"/>
</dbReference>
<feature type="binding site" evidence="7">
    <location>
        <position position="137"/>
    </location>
    <ligand>
        <name>Ca(2+)</name>
        <dbReference type="ChEBI" id="CHEBI:29108"/>
        <label>3</label>
    </ligand>
</feature>
<feature type="binding site" evidence="7">
    <location>
        <position position="130"/>
    </location>
    <ligand>
        <name>Zn(2+)</name>
        <dbReference type="ChEBI" id="CHEBI:29105"/>
        <label>1</label>
    </ligand>
</feature>
<feature type="binding site" evidence="7">
    <location>
        <position position="157"/>
    </location>
    <ligand>
        <name>Ca(2+)</name>
        <dbReference type="ChEBI" id="CHEBI:29108"/>
        <label>3</label>
    </ligand>
</feature>
<keyword evidence="7" id="KW-0106">Calcium</keyword>
<dbReference type="InterPro" id="IPR024079">
    <property type="entry name" value="MetalloPept_cat_dom_sf"/>
</dbReference>
<dbReference type="EMBL" id="LIAE01006564">
    <property type="protein sequence ID" value="PAV87533.1"/>
    <property type="molecule type" value="Genomic_DNA"/>
</dbReference>
<feature type="signal peptide" evidence="8">
    <location>
        <begin position="1"/>
        <end position="26"/>
    </location>
</feature>
<dbReference type="GO" id="GO:0030574">
    <property type="term" value="P:collagen catabolic process"/>
    <property type="evidence" value="ECO:0007669"/>
    <property type="project" value="TreeGrafter"/>
</dbReference>
<feature type="binding site" evidence="7">
    <location>
        <position position="138"/>
    </location>
    <ligand>
        <name>Ca(2+)</name>
        <dbReference type="ChEBI" id="CHEBI:29108"/>
        <label>3</label>
    </ligand>
</feature>
<feature type="binding site" evidence="7">
    <location>
        <position position="145"/>
    </location>
    <ligand>
        <name>Zn(2+)</name>
        <dbReference type="ChEBI" id="CHEBI:29105"/>
        <label>1</label>
    </ligand>
</feature>
<keyword evidence="2" id="KW-0645">Protease</keyword>
<dbReference type="InterPro" id="IPR021190">
    <property type="entry name" value="Pept_M10A"/>
</dbReference>
<keyword evidence="5 7" id="KW-0862">Zinc</keyword>
<organism evidence="10 11">
    <name type="scientific">Diploscapter pachys</name>
    <dbReference type="NCBI Taxonomy" id="2018661"/>
    <lineage>
        <taxon>Eukaryota</taxon>
        <taxon>Metazoa</taxon>
        <taxon>Ecdysozoa</taxon>
        <taxon>Nematoda</taxon>
        <taxon>Chromadorea</taxon>
        <taxon>Rhabditida</taxon>
        <taxon>Rhabditina</taxon>
        <taxon>Rhabditomorpha</taxon>
        <taxon>Rhabditoidea</taxon>
        <taxon>Rhabditidae</taxon>
        <taxon>Diploscapter</taxon>
    </lineage>
</organism>
<comment type="cofactor">
    <cofactor evidence="7">
        <name>Zn(2+)</name>
        <dbReference type="ChEBI" id="CHEBI:29105"/>
    </cofactor>
    <text evidence="7">Binds 2 Zn(2+) ions per subunit.</text>
</comment>
<evidence type="ECO:0000256" key="1">
    <source>
        <dbReference type="ARBA" id="ARBA00010370"/>
    </source>
</evidence>
<feature type="chain" id="PRO_5013217351" description="Peptidase metallopeptidase domain-containing protein" evidence="8">
    <location>
        <begin position="27"/>
        <end position="265"/>
    </location>
</feature>
<keyword evidence="8" id="KW-0732">Signal</keyword>
<gene>
    <name evidence="10" type="ORF">WR25_09478</name>
</gene>
<dbReference type="CDD" id="cd04278">
    <property type="entry name" value="ZnMc_MMP"/>
    <property type="match status" value="1"/>
</dbReference>
<evidence type="ECO:0000313" key="10">
    <source>
        <dbReference type="EMBL" id="PAV87533.1"/>
    </source>
</evidence>
<dbReference type="GO" id="GO:0004222">
    <property type="term" value="F:metalloendopeptidase activity"/>
    <property type="evidence" value="ECO:0007669"/>
    <property type="project" value="InterPro"/>
</dbReference>
<feature type="binding site" evidence="7">
    <location>
        <position position="155"/>
    </location>
    <ligand>
        <name>Zn(2+)</name>
        <dbReference type="ChEBI" id="CHEBI:29105"/>
        <label>1</label>
    </ligand>
</feature>
<dbReference type="SUPFAM" id="SSF55486">
    <property type="entry name" value="Metalloproteases ('zincins'), catalytic domain"/>
    <property type="match status" value="1"/>
</dbReference>
<feature type="binding site" evidence="7">
    <location>
        <position position="160"/>
    </location>
    <ligand>
        <name>Ca(2+)</name>
        <dbReference type="ChEBI" id="CHEBI:29108"/>
        <label>1</label>
    </ligand>
</feature>
<feature type="active site" evidence="6">
    <location>
        <position position="179"/>
    </location>
</feature>
<feature type="binding site" evidence="7">
    <location>
        <position position="160"/>
    </location>
    <ligand>
        <name>Ca(2+)</name>
        <dbReference type="ChEBI" id="CHEBI:29108"/>
        <label>3</label>
    </ligand>
</feature>
<dbReference type="GO" id="GO:0008270">
    <property type="term" value="F:zinc ion binding"/>
    <property type="evidence" value="ECO:0007669"/>
    <property type="project" value="InterPro"/>
</dbReference>
<evidence type="ECO:0000259" key="9">
    <source>
        <dbReference type="SMART" id="SM00235"/>
    </source>
</evidence>
<dbReference type="InterPro" id="IPR001818">
    <property type="entry name" value="Pept_M10_metallopeptidase"/>
</dbReference>
<reference evidence="10 11" key="1">
    <citation type="journal article" date="2017" name="Curr. Biol.">
        <title>Genome architecture and evolution of a unichromosomal asexual nematode.</title>
        <authorList>
            <person name="Fradin H."/>
            <person name="Zegar C."/>
            <person name="Gutwein M."/>
            <person name="Lucas J."/>
            <person name="Kovtun M."/>
            <person name="Corcoran D."/>
            <person name="Baugh L.R."/>
            <person name="Kiontke K."/>
            <person name="Gunsalus K."/>
            <person name="Fitch D.H."/>
            <person name="Piano F."/>
        </authorList>
    </citation>
    <scope>NUCLEOTIDE SEQUENCE [LARGE SCALE GENOMIC DNA]</scope>
    <source>
        <strain evidence="10">PF1309</strain>
    </source>
</reference>
<dbReference type="Gene3D" id="3.40.390.10">
    <property type="entry name" value="Collagenase (Catalytic Domain)"/>
    <property type="match status" value="1"/>
</dbReference>
<feature type="binding site" evidence="7">
    <location>
        <position position="120"/>
    </location>
    <ligand>
        <name>Ca(2+)</name>
        <dbReference type="ChEBI" id="CHEBI:29108"/>
        <label>2</label>
    </ligand>
</feature>
<dbReference type="STRING" id="2018661.A0A2A2LMS2"/>
<evidence type="ECO:0000313" key="11">
    <source>
        <dbReference type="Proteomes" id="UP000218231"/>
    </source>
</evidence>
<dbReference type="GO" id="GO:0006508">
    <property type="term" value="P:proteolysis"/>
    <property type="evidence" value="ECO:0007669"/>
    <property type="project" value="UniProtKB-KW"/>
</dbReference>
<dbReference type="Proteomes" id="UP000218231">
    <property type="component" value="Unassembled WGS sequence"/>
</dbReference>
<dbReference type="PRINTS" id="PR00138">
    <property type="entry name" value="MATRIXIN"/>
</dbReference>
<dbReference type="InterPro" id="IPR006026">
    <property type="entry name" value="Peptidase_Metallo"/>
</dbReference>
<evidence type="ECO:0000256" key="8">
    <source>
        <dbReference type="SAM" id="SignalP"/>
    </source>
</evidence>
<feature type="binding site" evidence="7">
    <location>
        <position position="188"/>
    </location>
    <ligand>
        <name>Zn(2+)</name>
        <dbReference type="ChEBI" id="CHEBI:29105"/>
        <label>2</label>
        <note>catalytic</note>
    </ligand>
</feature>
<dbReference type="GO" id="GO:0031012">
    <property type="term" value="C:extracellular matrix"/>
    <property type="evidence" value="ECO:0007669"/>
    <property type="project" value="InterPro"/>
</dbReference>